<evidence type="ECO:0000313" key="2">
    <source>
        <dbReference type="Proteomes" id="UP001143856"/>
    </source>
</evidence>
<organism evidence="1 2">
    <name type="scientific">Xylaria curta</name>
    <dbReference type="NCBI Taxonomy" id="42375"/>
    <lineage>
        <taxon>Eukaryota</taxon>
        <taxon>Fungi</taxon>
        <taxon>Dikarya</taxon>
        <taxon>Ascomycota</taxon>
        <taxon>Pezizomycotina</taxon>
        <taxon>Sordariomycetes</taxon>
        <taxon>Xylariomycetidae</taxon>
        <taxon>Xylariales</taxon>
        <taxon>Xylariaceae</taxon>
        <taxon>Xylaria</taxon>
    </lineage>
</organism>
<sequence>MALSHVLLSVALFAVLSFRIIVDWSKLRKAPGPVLAGFTDLWRAYQQYNGRMREKLLDLHARHGPIVRYGVRCISISDPEVINIVYGSRAGFVTADSYKVLLGYHNGKDIPSLVSTRDEKQHGALRRSVANAFTPTAVLDYEKWIDMTIRELLESVARKQTFDLTSMILWYTMDAAARFSFGTSLGCLSAEDDVGGSIQLIRDRFRHWGLWSSYPAIERLVYRNSFFKPAKRAPSSIASVASARLKERISNDRGAKEGKDTSATPDLLQRFLEASNEFPQALDGPGIVGMLMSTISGAADTTASTAVVMLFYLLKNPEVLRKLEAELADAGIQEIPAFAEVGKLPYLNAVLRESMRVFTIGTFPNGAARAVHLNKTVFGEDSDVFRPERWLTDDREQLRLMEAAHVGFSRGRRSCLGQNIAVLSIKKVIPALITKFKLSLVDPDASLEADCAPAAVILEPIYVKSKIRV</sequence>
<gene>
    <name evidence="1" type="ORF">NUW58_g8274</name>
</gene>
<dbReference type="EMBL" id="JAPDGR010002447">
    <property type="protein sequence ID" value="KAJ2975729.1"/>
    <property type="molecule type" value="Genomic_DNA"/>
</dbReference>
<keyword evidence="2" id="KW-1185">Reference proteome</keyword>
<comment type="caution">
    <text evidence="1">The sequence shown here is derived from an EMBL/GenBank/DDBJ whole genome shotgun (WGS) entry which is preliminary data.</text>
</comment>
<accession>A0ACC1NBA1</accession>
<dbReference type="Proteomes" id="UP001143856">
    <property type="component" value="Unassembled WGS sequence"/>
</dbReference>
<name>A0ACC1NBA1_9PEZI</name>
<reference evidence="1" key="1">
    <citation type="submission" date="2022-10" db="EMBL/GenBank/DDBJ databases">
        <title>Genome Sequence of Xylaria curta.</title>
        <authorList>
            <person name="Buettner E."/>
        </authorList>
    </citation>
    <scope>NUCLEOTIDE SEQUENCE</scope>
    <source>
        <strain evidence="1">Babe10</strain>
    </source>
</reference>
<proteinExistence type="predicted"/>
<evidence type="ECO:0000313" key="1">
    <source>
        <dbReference type="EMBL" id="KAJ2975729.1"/>
    </source>
</evidence>
<protein>
    <submittedName>
        <fullName evidence="1">Uncharacterized protein</fullName>
    </submittedName>
</protein>